<organism evidence="1 2">
    <name type="scientific">Rugosimonospora acidiphila</name>
    <dbReference type="NCBI Taxonomy" id="556531"/>
    <lineage>
        <taxon>Bacteria</taxon>
        <taxon>Bacillati</taxon>
        <taxon>Actinomycetota</taxon>
        <taxon>Actinomycetes</taxon>
        <taxon>Micromonosporales</taxon>
        <taxon>Micromonosporaceae</taxon>
        <taxon>Rugosimonospora</taxon>
    </lineage>
</organism>
<name>A0ABP9RQG4_9ACTN</name>
<keyword evidence="2" id="KW-1185">Reference proteome</keyword>
<dbReference type="RefSeq" id="WP_345628652.1">
    <property type="nucleotide sequence ID" value="NZ_BAABJQ010000005.1"/>
</dbReference>
<accession>A0ABP9RQG4</accession>
<reference evidence="2" key="1">
    <citation type="journal article" date="2019" name="Int. J. Syst. Evol. Microbiol.">
        <title>The Global Catalogue of Microorganisms (GCM) 10K type strain sequencing project: providing services to taxonomists for standard genome sequencing and annotation.</title>
        <authorList>
            <consortium name="The Broad Institute Genomics Platform"/>
            <consortium name="The Broad Institute Genome Sequencing Center for Infectious Disease"/>
            <person name="Wu L."/>
            <person name="Ma J."/>
        </authorList>
    </citation>
    <scope>NUCLEOTIDE SEQUENCE [LARGE SCALE GENOMIC DNA]</scope>
    <source>
        <strain evidence="2">JCM 18304</strain>
    </source>
</reference>
<dbReference type="EMBL" id="BAABJQ010000005">
    <property type="protein sequence ID" value="GAA5183364.1"/>
    <property type="molecule type" value="Genomic_DNA"/>
</dbReference>
<sequence>MGSPPPEKRPDTRRDTSSGTILSVFLLSDLNQQLLVLNCTATQTPLGKQFMSSCVSEAIPGPDRFAAMSWLDTELASKPTPFDAYYKDQVGHSVGGYGLSLDWYKGSDSLTDYGVIVISMPE</sequence>
<protein>
    <recommendedName>
        <fullName evidence="3">Beta-lactamase-related domain-containing protein</fullName>
    </recommendedName>
</protein>
<gene>
    <name evidence="1" type="ORF">GCM10023322_22440</name>
</gene>
<comment type="caution">
    <text evidence="1">The sequence shown here is derived from an EMBL/GenBank/DDBJ whole genome shotgun (WGS) entry which is preliminary data.</text>
</comment>
<evidence type="ECO:0008006" key="3">
    <source>
        <dbReference type="Google" id="ProtNLM"/>
    </source>
</evidence>
<evidence type="ECO:0000313" key="2">
    <source>
        <dbReference type="Proteomes" id="UP001501570"/>
    </source>
</evidence>
<evidence type="ECO:0000313" key="1">
    <source>
        <dbReference type="EMBL" id="GAA5183364.1"/>
    </source>
</evidence>
<dbReference type="Proteomes" id="UP001501570">
    <property type="component" value="Unassembled WGS sequence"/>
</dbReference>
<proteinExistence type="predicted"/>